<keyword evidence="3" id="KW-0731">Sigma factor</keyword>
<sequence length="163" mass="18903">MFGILVDRYQEAFLRKGLYMLHSRDLAEDAVQETFLKIYKHAHKFSNRKGASFRSWAYKILTNTCLSLSSRKVLDRARVQAVDFAELDNSSSTSDYTSKEQVSFVRSVLSRLPSKLSRLLFLYFFEEKSYEEIALIEQVSLSSVRSGLHRAKKQFKNIAIKMV</sequence>
<evidence type="ECO:0000259" key="7">
    <source>
        <dbReference type="Pfam" id="PF08281"/>
    </source>
</evidence>
<dbReference type="InterPro" id="IPR013324">
    <property type="entry name" value="RNA_pol_sigma_r3/r4-like"/>
</dbReference>
<organism evidence="8 9">
    <name type="scientific">Candidatus Zambryskibacteria bacterium RIFCSPLOWO2_02_FULL_44_12b</name>
    <dbReference type="NCBI Taxonomy" id="1802772"/>
    <lineage>
        <taxon>Bacteria</taxon>
        <taxon>Candidatus Zambryskiibacteriota</taxon>
    </lineage>
</organism>
<dbReference type="InterPro" id="IPR013249">
    <property type="entry name" value="RNA_pol_sigma70_r4_t2"/>
</dbReference>
<dbReference type="PANTHER" id="PTHR43133:SF8">
    <property type="entry name" value="RNA POLYMERASE SIGMA FACTOR HI_1459-RELATED"/>
    <property type="match status" value="1"/>
</dbReference>
<accession>A0A1G2UQD3</accession>
<keyword evidence="4" id="KW-0238">DNA-binding</keyword>
<dbReference type="InterPro" id="IPR014284">
    <property type="entry name" value="RNA_pol_sigma-70_dom"/>
</dbReference>
<dbReference type="STRING" id="1802772.A3H60_01585"/>
<dbReference type="SUPFAM" id="SSF88659">
    <property type="entry name" value="Sigma3 and sigma4 domains of RNA polymerase sigma factors"/>
    <property type="match status" value="1"/>
</dbReference>
<evidence type="ECO:0000256" key="3">
    <source>
        <dbReference type="ARBA" id="ARBA00023082"/>
    </source>
</evidence>
<dbReference type="PANTHER" id="PTHR43133">
    <property type="entry name" value="RNA POLYMERASE ECF-TYPE SIGMA FACTO"/>
    <property type="match status" value="1"/>
</dbReference>
<evidence type="ECO:0000256" key="2">
    <source>
        <dbReference type="ARBA" id="ARBA00023015"/>
    </source>
</evidence>
<keyword evidence="2" id="KW-0805">Transcription regulation</keyword>
<dbReference type="InterPro" id="IPR039425">
    <property type="entry name" value="RNA_pol_sigma-70-like"/>
</dbReference>
<evidence type="ECO:0000313" key="8">
    <source>
        <dbReference type="EMBL" id="OHB11553.1"/>
    </source>
</evidence>
<dbReference type="Pfam" id="PF08281">
    <property type="entry name" value="Sigma70_r4_2"/>
    <property type="match status" value="1"/>
</dbReference>
<dbReference type="InterPro" id="IPR036388">
    <property type="entry name" value="WH-like_DNA-bd_sf"/>
</dbReference>
<dbReference type="Pfam" id="PF04542">
    <property type="entry name" value="Sigma70_r2"/>
    <property type="match status" value="1"/>
</dbReference>
<dbReference type="CDD" id="cd06171">
    <property type="entry name" value="Sigma70_r4"/>
    <property type="match status" value="1"/>
</dbReference>
<reference evidence="8 9" key="1">
    <citation type="journal article" date="2016" name="Nat. Commun.">
        <title>Thousands of microbial genomes shed light on interconnected biogeochemical processes in an aquifer system.</title>
        <authorList>
            <person name="Anantharaman K."/>
            <person name="Brown C.T."/>
            <person name="Hug L.A."/>
            <person name="Sharon I."/>
            <person name="Castelle C.J."/>
            <person name="Probst A.J."/>
            <person name="Thomas B.C."/>
            <person name="Singh A."/>
            <person name="Wilkins M.J."/>
            <person name="Karaoz U."/>
            <person name="Brodie E.L."/>
            <person name="Williams K.H."/>
            <person name="Hubbard S.S."/>
            <person name="Banfield J.F."/>
        </authorList>
    </citation>
    <scope>NUCLEOTIDE SEQUENCE [LARGE SCALE GENOMIC DNA]</scope>
</reference>
<dbReference type="GO" id="GO:0006352">
    <property type="term" value="P:DNA-templated transcription initiation"/>
    <property type="evidence" value="ECO:0007669"/>
    <property type="project" value="InterPro"/>
</dbReference>
<dbReference type="AlphaFoldDB" id="A0A1G2UQD3"/>
<evidence type="ECO:0000256" key="4">
    <source>
        <dbReference type="ARBA" id="ARBA00023125"/>
    </source>
</evidence>
<feature type="domain" description="RNA polymerase sigma-70 region 2" evidence="6">
    <location>
        <begin position="5"/>
        <end position="68"/>
    </location>
</feature>
<comment type="caution">
    <text evidence="8">The sequence shown here is derived from an EMBL/GenBank/DDBJ whole genome shotgun (WGS) entry which is preliminary data.</text>
</comment>
<dbReference type="GO" id="GO:0016987">
    <property type="term" value="F:sigma factor activity"/>
    <property type="evidence" value="ECO:0007669"/>
    <property type="project" value="UniProtKB-KW"/>
</dbReference>
<feature type="domain" description="RNA polymerase sigma factor 70 region 4 type 2" evidence="7">
    <location>
        <begin position="106"/>
        <end position="154"/>
    </location>
</feature>
<protein>
    <recommendedName>
        <fullName evidence="10">RNA polymerase sigma factor</fullName>
    </recommendedName>
</protein>
<name>A0A1G2UQD3_9BACT</name>
<gene>
    <name evidence="8" type="ORF">A3H60_01585</name>
</gene>
<dbReference type="InterPro" id="IPR007627">
    <property type="entry name" value="RNA_pol_sigma70_r2"/>
</dbReference>
<dbReference type="InterPro" id="IPR013325">
    <property type="entry name" value="RNA_pol_sigma_r2"/>
</dbReference>
<dbReference type="Proteomes" id="UP000177202">
    <property type="component" value="Unassembled WGS sequence"/>
</dbReference>
<proteinExistence type="inferred from homology"/>
<dbReference type="GO" id="GO:0003677">
    <property type="term" value="F:DNA binding"/>
    <property type="evidence" value="ECO:0007669"/>
    <property type="project" value="UniProtKB-KW"/>
</dbReference>
<keyword evidence="5" id="KW-0804">Transcription</keyword>
<dbReference type="SUPFAM" id="SSF88946">
    <property type="entry name" value="Sigma2 domain of RNA polymerase sigma factors"/>
    <property type="match status" value="1"/>
</dbReference>
<evidence type="ECO:0000256" key="5">
    <source>
        <dbReference type="ARBA" id="ARBA00023163"/>
    </source>
</evidence>
<dbReference type="NCBIfam" id="TIGR02937">
    <property type="entry name" value="sigma70-ECF"/>
    <property type="match status" value="1"/>
</dbReference>
<evidence type="ECO:0000313" key="9">
    <source>
        <dbReference type="Proteomes" id="UP000177202"/>
    </source>
</evidence>
<dbReference type="Gene3D" id="1.10.10.10">
    <property type="entry name" value="Winged helix-like DNA-binding domain superfamily/Winged helix DNA-binding domain"/>
    <property type="match status" value="1"/>
</dbReference>
<evidence type="ECO:0008006" key="10">
    <source>
        <dbReference type="Google" id="ProtNLM"/>
    </source>
</evidence>
<dbReference type="EMBL" id="MHWP01000001">
    <property type="protein sequence ID" value="OHB11553.1"/>
    <property type="molecule type" value="Genomic_DNA"/>
</dbReference>
<evidence type="ECO:0000259" key="6">
    <source>
        <dbReference type="Pfam" id="PF04542"/>
    </source>
</evidence>
<evidence type="ECO:0000256" key="1">
    <source>
        <dbReference type="ARBA" id="ARBA00010641"/>
    </source>
</evidence>
<comment type="similarity">
    <text evidence="1">Belongs to the sigma-70 factor family. ECF subfamily.</text>
</comment>
<dbReference type="Gene3D" id="1.10.1740.10">
    <property type="match status" value="1"/>
</dbReference>